<dbReference type="AlphaFoldDB" id="V5BYI4"/>
<feature type="transmembrane region" description="Helical" evidence="7">
    <location>
        <begin position="6"/>
        <end position="24"/>
    </location>
</feature>
<comment type="caution">
    <text evidence="8">The sequence shown here is derived from an EMBL/GenBank/DDBJ whole genome shotgun (WGS) entry which is preliminary data.</text>
</comment>
<evidence type="ECO:0000256" key="4">
    <source>
        <dbReference type="ARBA" id="ARBA00022679"/>
    </source>
</evidence>
<accession>V5BYI4</accession>
<evidence type="ECO:0000313" key="8">
    <source>
        <dbReference type="EMBL" id="ESS69578.1"/>
    </source>
</evidence>
<dbReference type="OrthoDB" id="532420at2759"/>
<keyword evidence="7" id="KW-1133">Transmembrane helix</keyword>
<dbReference type="VEuPathDB" id="TriTrypDB:TCDM_01555"/>
<feature type="transmembrane region" description="Helical" evidence="7">
    <location>
        <begin position="31"/>
        <end position="50"/>
    </location>
</feature>
<proteinExistence type="inferred from homology"/>
<dbReference type="InterPro" id="IPR029044">
    <property type="entry name" value="Nucleotide-diphossugar_trans"/>
</dbReference>
<dbReference type="PANTHER" id="PTHR11952:SF2">
    <property type="entry name" value="LD24639P"/>
    <property type="match status" value="1"/>
</dbReference>
<protein>
    <recommendedName>
        <fullName evidence="3">UDP-N-acetylglucosamine diphosphorylase</fullName>
        <ecNumber evidence="3">2.7.7.23</ecNumber>
    </recommendedName>
</protein>
<dbReference type="PANTHER" id="PTHR11952">
    <property type="entry name" value="UDP- GLUCOSE PYROPHOSPHORYLASE"/>
    <property type="match status" value="1"/>
</dbReference>
<evidence type="ECO:0000256" key="6">
    <source>
        <dbReference type="ARBA" id="ARBA00048493"/>
    </source>
</evidence>
<evidence type="ECO:0000256" key="2">
    <source>
        <dbReference type="ARBA" id="ARBA00010401"/>
    </source>
</evidence>
<dbReference type="Pfam" id="PF01704">
    <property type="entry name" value="UDPGP"/>
    <property type="match status" value="1"/>
</dbReference>
<dbReference type="SUPFAM" id="SSF53448">
    <property type="entry name" value="Nucleotide-diphospho-sugar transferases"/>
    <property type="match status" value="1"/>
</dbReference>
<evidence type="ECO:0000313" key="9">
    <source>
        <dbReference type="Proteomes" id="UP000017861"/>
    </source>
</evidence>
<dbReference type="EMBL" id="AYLP01000010">
    <property type="protein sequence ID" value="ESS69578.1"/>
    <property type="molecule type" value="Genomic_DNA"/>
</dbReference>
<comment type="pathway">
    <text evidence="1">Nucleotide-sugar biosynthesis; UDP-N-acetyl-alpha-D-glucosamine biosynthesis; UDP-N-acetyl-alpha-D-glucosamine from N-acetyl-alpha-D-glucosamine 1-phosphate: step 1/1.</text>
</comment>
<evidence type="ECO:0000256" key="1">
    <source>
        <dbReference type="ARBA" id="ARBA00005208"/>
    </source>
</evidence>
<dbReference type="InterPro" id="IPR039741">
    <property type="entry name" value="UDP-sugar_pyrophosphorylase"/>
</dbReference>
<dbReference type="CDD" id="cd04193">
    <property type="entry name" value="UDPGlcNAc_PPase"/>
    <property type="match status" value="1"/>
</dbReference>
<evidence type="ECO:0000256" key="7">
    <source>
        <dbReference type="SAM" id="Phobius"/>
    </source>
</evidence>
<evidence type="ECO:0000256" key="3">
    <source>
        <dbReference type="ARBA" id="ARBA00012457"/>
    </source>
</evidence>
<name>V5BYI4_TRYCR</name>
<gene>
    <name evidence="8" type="ORF">TCDM_01555</name>
</gene>
<dbReference type="GO" id="GO:0006048">
    <property type="term" value="P:UDP-N-acetylglucosamine biosynthetic process"/>
    <property type="evidence" value="ECO:0007669"/>
    <property type="project" value="TreeGrafter"/>
</dbReference>
<dbReference type="InterPro" id="IPR002618">
    <property type="entry name" value="UDPGP_fam"/>
</dbReference>
<keyword evidence="7" id="KW-0472">Membrane</keyword>
<dbReference type="EC" id="2.7.7.23" evidence="3"/>
<reference evidence="8 9" key="1">
    <citation type="journal article" date="2014" name="Genome Announc.">
        <title>Trypanosoma cruzi Clone Dm28c Draft Genome Sequence.</title>
        <authorList>
            <person name="Grisard E.C."/>
            <person name="Teixeira S.M."/>
            <person name="de Almeida L.G."/>
            <person name="Stoco P.H."/>
            <person name="Gerber A.L."/>
            <person name="Talavera-Lopez C."/>
            <person name="Lima O.C."/>
            <person name="Andersson B."/>
            <person name="de Vasconcelos A.T."/>
        </authorList>
    </citation>
    <scope>NUCLEOTIDE SEQUENCE [LARGE SCALE GENOMIC DNA]</scope>
    <source>
        <strain evidence="8 9">Dm28c</strain>
    </source>
</reference>
<keyword evidence="7" id="KW-0812">Transmembrane</keyword>
<comment type="catalytic activity">
    <reaction evidence="6">
        <text>N-acetyl-alpha-D-glucosamine 1-phosphate + UTP + H(+) = UDP-N-acetyl-alpha-D-glucosamine + diphosphate</text>
        <dbReference type="Rhea" id="RHEA:13509"/>
        <dbReference type="ChEBI" id="CHEBI:15378"/>
        <dbReference type="ChEBI" id="CHEBI:33019"/>
        <dbReference type="ChEBI" id="CHEBI:46398"/>
        <dbReference type="ChEBI" id="CHEBI:57705"/>
        <dbReference type="ChEBI" id="CHEBI:57776"/>
        <dbReference type="EC" id="2.7.7.23"/>
    </reaction>
</comment>
<keyword evidence="4" id="KW-0808">Transferase</keyword>
<sequence>MKKTPLFLLVCVEFCILRSSLPFFGLMFHPFCNFILMQPCAFCLCCFYLFYYYYYLVIYFCARVCLCVSVFVMGDLSECIRRLLGTGQDHVMKILEHGSDKDRSSLARQLTIDLYGVDFHHLNHVLRACLEREKDHSSNTVIEPPPNNFFFDVMEDQRARGKHVEELETLGYEAIHAGRVAFLILAGGSGTRLGADVPKGLLTCSGLCEKKSLFQFHCEKIRRREELATFRCGGVPSAKIQLLVLTSIQNDEQTRQFFQENNCFGLAKEQVQFFTQSSFPCYDEETGRFLMESACSVCVAPSGNGGVYSALAEVPRGEKETVLQRLQRLGITYVQIGNVDNLLAKVADPLFAGYALKEGAHVVVKSSPKKSPDESVGVFARLNDEWGVVEYTEIGERAKEVDATTGNLKFNCANISSYICSIRFLQAAAKRMETFTRYHIARKKILTANGPTMGIKLEAFIFDLFRLAKECVDPSTGSGDGFRIMQVNRSEEFAPIKNAEGALSDTQSEASRLLLSLHTRWLSAALISIACGGGVTAQDAKEALAALQSKGLGVEISPLVSIGGEGLQPYLSRAIDEILHGSSNRVVILHPDELPQEPGNM</sequence>
<organism evidence="8 9">
    <name type="scientific">Trypanosoma cruzi Dm28c</name>
    <dbReference type="NCBI Taxonomy" id="1416333"/>
    <lineage>
        <taxon>Eukaryota</taxon>
        <taxon>Discoba</taxon>
        <taxon>Euglenozoa</taxon>
        <taxon>Kinetoplastea</taxon>
        <taxon>Metakinetoplastina</taxon>
        <taxon>Trypanosomatida</taxon>
        <taxon>Trypanosomatidae</taxon>
        <taxon>Trypanosoma</taxon>
        <taxon>Schizotrypanum</taxon>
    </lineage>
</organism>
<dbReference type="Proteomes" id="UP000017861">
    <property type="component" value="Unassembled WGS sequence"/>
</dbReference>
<evidence type="ECO:0000256" key="5">
    <source>
        <dbReference type="ARBA" id="ARBA00022695"/>
    </source>
</evidence>
<feature type="transmembrane region" description="Helical" evidence="7">
    <location>
        <begin position="56"/>
        <end position="74"/>
    </location>
</feature>
<dbReference type="Gene3D" id="3.90.550.10">
    <property type="entry name" value="Spore Coat Polysaccharide Biosynthesis Protein SpsA, Chain A"/>
    <property type="match status" value="1"/>
</dbReference>
<dbReference type="GO" id="GO:0003977">
    <property type="term" value="F:UDP-N-acetylglucosamine diphosphorylase activity"/>
    <property type="evidence" value="ECO:0007669"/>
    <property type="project" value="UniProtKB-EC"/>
</dbReference>
<comment type="similarity">
    <text evidence="2">Belongs to the UDPGP type 1 family.</text>
</comment>
<keyword evidence="5" id="KW-0548">Nucleotidyltransferase</keyword>